<dbReference type="PANTHER" id="PTHR23382">
    <property type="entry name" value="MALATE DEHYDROGENASE"/>
    <property type="match status" value="1"/>
</dbReference>
<keyword evidence="5" id="KW-0520">NAD</keyword>
<dbReference type="NCBIfam" id="NF003916">
    <property type="entry name" value="PRK05442.1"/>
    <property type="match status" value="1"/>
</dbReference>
<comment type="similarity">
    <text evidence="1">Belongs to the LDH/MDH superfamily. MDH type 2 family.</text>
</comment>
<evidence type="ECO:0000256" key="3">
    <source>
        <dbReference type="ARBA" id="ARBA00019899"/>
    </source>
</evidence>
<dbReference type="AlphaFoldDB" id="A0ABD2LPC5"/>
<reference evidence="8 9" key="1">
    <citation type="submission" date="2024-10" db="EMBL/GenBank/DDBJ databases">
        <authorList>
            <person name="Kim D."/>
        </authorList>
    </citation>
    <scope>NUCLEOTIDE SEQUENCE [LARGE SCALE GENOMIC DNA]</scope>
    <source>
        <strain evidence="8">BH-2024</strain>
    </source>
</reference>
<dbReference type="InterPro" id="IPR001236">
    <property type="entry name" value="Lactate/malate_DH_N"/>
</dbReference>
<dbReference type="EMBL" id="JBICBT010000334">
    <property type="protein sequence ID" value="KAL3117097.1"/>
    <property type="molecule type" value="Genomic_DNA"/>
</dbReference>
<organism evidence="8 9">
    <name type="scientific">Heterodera trifolii</name>
    <dbReference type="NCBI Taxonomy" id="157864"/>
    <lineage>
        <taxon>Eukaryota</taxon>
        <taxon>Metazoa</taxon>
        <taxon>Ecdysozoa</taxon>
        <taxon>Nematoda</taxon>
        <taxon>Chromadorea</taxon>
        <taxon>Rhabditida</taxon>
        <taxon>Tylenchina</taxon>
        <taxon>Tylenchomorpha</taxon>
        <taxon>Tylenchoidea</taxon>
        <taxon>Heteroderidae</taxon>
        <taxon>Heteroderinae</taxon>
        <taxon>Heterodera</taxon>
    </lineage>
</organism>
<dbReference type="PROSITE" id="PS00068">
    <property type="entry name" value="MDH"/>
    <property type="match status" value="1"/>
</dbReference>
<dbReference type="SUPFAM" id="SSF51735">
    <property type="entry name" value="NAD(P)-binding Rossmann-fold domains"/>
    <property type="match status" value="2"/>
</dbReference>
<protein>
    <recommendedName>
        <fullName evidence="3">Malate dehydrogenase, cytoplasmic</fullName>
        <ecNumber evidence="2">1.1.1.37</ecNumber>
    </recommendedName>
</protein>
<dbReference type="Pfam" id="PF02866">
    <property type="entry name" value="Ldh_1_C"/>
    <property type="match status" value="1"/>
</dbReference>
<comment type="caution">
    <text evidence="8">The sequence shown here is derived from an EMBL/GenBank/DDBJ whole genome shotgun (WGS) entry which is preliminary data.</text>
</comment>
<proteinExistence type="inferred from homology"/>
<evidence type="ECO:0000256" key="2">
    <source>
        <dbReference type="ARBA" id="ARBA00012995"/>
    </source>
</evidence>
<evidence type="ECO:0000259" key="7">
    <source>
        <dbReference type="Pfam" id="PF02866"/>
    </source>
</evidence>
<keyword evidence="4" id="KW-0560">Oxidoreductase</keyword>
<evidence type="ECO:0000313" key="9">
    <source>
        <dbReference type="Proteomes" id="UP001620626"/>
    </source>
</evidence>
<dbReference type="GO" id="GO:0030060">
    <property type="term" value="F:L-malate dehydrogenase (NAD+) activity"/>
    <property type="evidence" value="ECO:0007669"/>
    <property type="project" value="UniProtKB-EC"/>
</dbReference>
<dbReference type="InterPro" id="IPR036291">
    <property type="entry name" value="NAD(P)-bd_dom_sf"/>
</dbReference>
<dbReference type="InterPro" id="IPR022383">
    <property type="entry name" value="Lactate/malate_DH_C"/>
</dbReference>
<dbReference type="Pfam" id="PF00056">
    <property type="entry name" value="Ldh_1_N"/>
    <property type="match status" value="1"/>
</dbReference>
<evidence type="ECO:0000256" key="1">
    <source>
        <dbReference type="ARBA" id="ARBA00009613"/>
    </source>
</evidence>
<name>A0ABD2LPC5_9BILA</name>
<dbReference type="Gene3D" id="3.40.50.720">
    <property type="entry name" value="NAD(P)-binding Rossmann-like Domain"/>
    <property type="match status" value="2"/>
</dbReference>
<dbReference type="EC" id="1.1.1.37" evidence="2"/>
<accession>A0ABD2LPC5</accession>
<dbReference type="InterPro" id="IPR015955">
    <property type="entry name" value="Lactate_DH/Glyco_Ohase_4_C"/>
</dbReference>
<keyword evidence="9" id="KW-1185">Reference proteome</keyword>
<gene>
    <name evidence="8" type="ORF">niasHT_007500</name>
</gene>
<feature type="domain" description="Lactate/malate dehydrogenase C-terminal" evidence="7">
    <location>
        <begin position="235"/>
        <end position="411"/>
    </location>
</feature>
<dbReference type="NCBIfam" id="TIGR01759">
    <property type="entry name" value="MalateDH-SF1"/>
    <property type="match status" value="1"/>
</dbReference>
<sequence length="414" mass="45046">MAMLAAFPRTTVAFMPQCSRLMSVRMKSSSIKVTLIGASGGIGQPLGLLLKKNPSIAHLALYDLTTHSRIGHWCCRTNWLFSGSASSQRGCFWQRSGVLLLVSSAVNVFPFSPIVLVLLDVPPLAGVLTGVHYELVDCALPNLVGVETVTTEEAAFKDIDYAFLVGAMPRKEGMERKDLLVANVKIFKSQGEALAKFSKPTVKVLVVGNPANTSAFICAKYAASKIPANNFSAMTRLDHNRAMAQLAQKCADGTTVGMVKNVIIWGNHSSTQFPDIRHAKIVKGGSETLAYDAVKDTAWIQDQFIKTVQKRGAVIIEKRKLSSAMSASKAACDHMRDWFFGTPSDGRWVSMAVPSDGSYGIPEGLVFSFPVTIDAQKEWKIVQGLDLDDFAKQKIDITKKELLAERDEALAACK</sequence>
<dbReference type="SUPFAM" id="SSF56327">
    <property type="entry name" value="LDH C-terminal domain-like"/>
    <property type="match status" value="1"/>
</dbReference>
<dbReference type="InterPro" id="IPR010945">
    <property type="entry name" value="Malate_DH_type2"/>
</dbReference>
<evidence type="ECO:0000256" key="4">
    <source>
        <dbReference type="ARBA" id="ARBA00023002"/>
    </source>
</evidence>
<feature type="domain" description="Lactate/malate dehydrogenase N-terminal" evidence="6">
    <location>
        <begin position="116"/>
        <end position="224"/>
    </location>
</feature>
<dbReference type="FunFam" id="3.40.50.720:FF:000010">
    <property type="entry name" value="Malate dehydrogenase"/>
    <property type="match status" value="1"/>
</dbReference>
<dbReference type="Gene3D" id="3.90.110.10">
    <property type="entry name" value="Lactate dehydrogenase/glycoside hydrolase, family 4, C-terminal"/>
    <property type="match status" value="1"/>
</dbReference>
<evidence type="ECO:0000313" key="8">
    <source>
        <dbReference type="EMBL" id="KAL3117097.1"/>
    </source>
</evidence>
<evidence type="ECO:0000256" key="5">
    <source>
        <dbReference type="ARBA" id="ARBA00023027"/>
    </source>
</evidence>
<dbReference type="InterPro" id="IPR001252">
    <property type="entry name" value="Malate_DH_AS"/>
</dbReference>
<dbReference type="FunFam" id="3.90.110.10:FF:000002">
    <property type="entry name" value="Malate dehydrogenase"/>
    <property type="match status" value="1"/>
</dbReference>
<evidence type="ECO:0000259" key="6">
    <source>
        <dbReference type="Pfam" id="PF00056"/>
    </source>
</evidence>
<dbReference type="Proteomes" id="UP001620626">
    <property type="component" value="Unassembled WGS sequence"/>
</dbReference>